<protein>
    <submittedName>
        <fullName evidence="5">Helix-turn-helix-domain containing protein AraC type</fullName>
    </submittedName>
</protein>
<dbReference type="PROSITE" id="PS01124">
    <property type="entry name" value="HTH_ARAC_FAMILY_2"/>
    <property type="match status" value="1"/>
</dbReference>
<dbReference type="SUPFAM" id="SSF51182">
    <property type="entry name" value="RmlC-like cupins"/>
    <property type="match status" value="1"/>
</dbReference>
<evidence type="ECO:0000259" key="4">
    <source>
        <dbReference type="PROSITE" id="PS01124"/>
    </source>
</evidence>
<dbReference type="GO" id="GO:0003700">
    <property type="term" value="F:DNA-binding transcription factor activity"/>
    <property type="evidence" value="ECO:0007669"/>
    <property type="project" value="InterPro"/>
</dbReference>
<keyword evidence="6" id="KW-1185">Reference proteome</keyword>
<proteinExistence type="predicted"/>
<organism evidence="5 6">
    <name type="scientific">Kineococcus radiotolerans (strain ATCC BAA-149 / DSM 14245 / SRS30216)</name>
    <dbReference type="NCBI Taxonomy" id="266940"/>
    <lineage>
        <taxon>Bacteria</taxon>
        <taxon>Bacillati</taxon>
        <taxon>Actinomycetota</taxon>
        <taxon>Actinomycetes</taxon>
        <taxon>Kineosporiales</taxon>
        <taxon>Kineosporiaceae</taxon>
        <taxon>Kineococcus</taxon>
    </lineage>
</organism>
<accession>A6WBJ4</accession>
<dbReference type="Pfam" id="PF02311">
    <property type="entry name" value="AraC_binding"/>
    <property type="match status" value="1"/>
</dbReference>
<sequence>MIMDSVAVPAESRARAAPGARSVPARAVREVVPAEPGRSARWHVHDYPSPFARWNHHPEYEVHLIRDGTGRYIVGDDIGLFSAGHLALVGPHVPHDWISDLEPGQRIPGRDVVFQFHGDWLRGCEQLLPELLALTPLWTAAAGGIEFLGRSARIGAEQLELIGSTSGARRLQHIFALFDVMASAPEQERRTLGGAWRGPVSDPAAADVVSAALTYVVDNLTGVVRLSTAAARAGMSESAFSRCFKRATGMTFTDVVRKLRMAHAAKLLMQTAEPVAAVATAVGYVNLSNFNRQFRAQHGMTPTCYRATTRRDLTFVSSG</sequence>
<evidence type="ECO:0000256" key="1">
    <source>
        <dbReference type="ARBA" id="ARBA00023015"/>
    </source>
</evidence>
<dbReference type="SMART" id="SM00342">
    <property type="entry name" value="HTH_ARAC"/>
    <property type="match status" value="1"/>
</dbReference>
<dbReference type="eggNOG" id="COG2207">
    <property type="taxonomic scope" value="Bacteria"/>
</dbReference>
<dbReference type="SUPFAM" id="SSF46689">
    <property type="entry name" value="Homeodomain-like"/>
    <property type="match status" value="2"/>
</dbReference>
<dbReference type="InterPro" id="IPR050204">
    <property type="entry name" value="AraC_XylS_family_regulators"/>
</dbReference>
<dbReference type="InterPro" id="IPR009057">
    <property type="entry name" value="Homeodomain-like_sf"/>
</dbReference>
<dbReference type="KEGG" id="kra:Krad_2711"/>
<name>A6WBJ4_KINRD</name>
<keyword evidence="1" id="KW-0805">Transcription regulation</keyword>
<evidence type="ECO:0000313" key="6">
    <source>
        <dbReference type="Proteomes" id="UP000001116"/>
    </source>
</evidence>
<dbReference type="InterPro" id="IPR018062">
    <property type="entry name" value="HTH_AraC-typ_CS"/>
</dbReference>
<dbReference type="InterPro" id="IPR011051">
    <property type="entry name" value="RmlC_Cupin_sf"/>
</dbReference>
<dbReference type="GO" id="GO:0043565">
    <property type="term" value="F:sequence-specific DNA binding"/>
    <property type="evidence" value="ECO:0007669"/>
    <property type="project" value="InterPro"/>
</dbReference>
<keyword evidence="2" id="KW-0238">DNA-binding</keyword>
<dbReference type="STRING" id="266940.Krad_2711"/>
<dbReference type="InterPro" id="IPR003313">
    <property type="entry name" value="AraC-bd"/>
</dbReference>
<dbReference type="Pfam" id="PF12833">
    <property type="entry name" value="HTH_18"/>
    <property type="match status" value="1"/>
</dbReference>
<dbReference type="EMBL" id="CP000750">
    <property type="protein sequence ID" value="ABS04183.1"/>
    <property type="molecule type" value="Genomic_DNA"/>
</dbReference>
<evidence type="ECO:0000256" key="3">
    <source>
        <dbReference type="ARBA" id="ARBA00023163"/>
    </source>
</evidence>
<dbReference type="InterPro" id="IPR018060">
    <property type="entry name" value="HTH_AraC"/>
</dbReference>
<dbReference type="HOGENOM" id="CLU_000445_88_3_11"/>
<dbReference type="Gene3D" id="1.10.10.60">
    <property type="entry name" value="Homeodomain-like"/>
    <property type="match status" value="2"/>
</dbReference>
<dbReference type="CDD" id="cd06976">
    <property type="entry name" value="cupin_MtlR-like_N"/>
    <property type="match status" value="1"/>
</dbReference>
<evidence type="ECO:0000313" key="5">
    <source>
        <dbReference type="EMBL" id="ABS04183.1"/>
    </source>
</evidence>
<dbReference type="Proteomes" id="UP000001116">
    <property type="component" value="Chromosome"/>
</dbReference>
<gene>
    <name evidence="5" type="ordered locus">Krad_2711</name>
</gene>
<feature type="domain" description="HTH araC/xylS-type" evidence="4">
    <location>
        <begin position="210"/>
        <end position="308"/>
    </location>
</feature>
<dbReference type="AlphaFoldDB" id="A6WBJ4"/>
<dbReference type="PROSITE" id="PS00041">
    <property type="entry name" value="HTH_ARAC_FAMILY_1"/>
    <property type="match status" value="1"/>
</dbReference>
<evidence type="ECO:0000256" key="2">
    <source>
        <dbReference type="ARBA" id="ARBA00023125"/>
    </source>
</evidence>
<keyword evidence="3" id="KW-0804">Transcription</keyword>
<dbReference type="PANTHER" id="PTHR46796">
    <property type="entry name" value="HTH-TYPE TRANSCRIPTIONAL ACTIVATOR RHAS-RELATED"/>
    <property type="match status" value="1"/>
</dbReference>
<reference evidence="6" key="1">
    <citation type="journal article" date="2008" name="PLoS ONE">
        <title>Survival in nuclear waste, extreme resistance, and potential applications gleaned from the genome sequence of Kineococcus radiotolerans SRS30216.</title>
        <authorList>
            <person name="Bagwell C.E."/>
            <person name="Bhat S."/>
            <person name="Hawkins G.M."/>
            <person name="Smith B.W."/>
            <person name="Biswas T."/>
            <person name="Hoover T.R."/>
            <person name="Saunders E."/>
            <person name="Han C.S."/>
            <person name="Tsodikov O.V."/>
            <person name="Shimkets L.J."/>
        </authorList>
    </citation>
    <scope>NUCLEOTIDE SEQUENCE [LARGE SCALE GENOMIC DNA]</scope>
    <source>
        <strain evidence="6">ATCC BAA-149 / DSM 14245 / SRS30216</strain>
    </source>
</reference>